<reference evidence="2" key="1">
    <citation type="journal article" date="2021" name="PeerJ">
        <title>Extensive microbial diversity within the chicken gut microbiome revealed by metagenomics and culture.</title>
        <authorList>
            <person name="Gilroy R."/>
            <person name="Ravi A."/>
            <person name="Getino M."/>
            <person name="Pursley I."/>
            <person name="Horton D.L."/>
            <person name="Alikhan N.F."/>
            <person name="Baker D."/>
            <person name="Gharbi K."/>
            <person name="Hall N."/>
            <person name="Watson M."/>
            <person name="Adriaenssens E.M."/>
            <person name="Foster-Nyarko E."/>
            <person name="Jarju S."/>
            <person name="Secka A."/>
            <person name="Antonio M."/>
            <person name="Oren A."/>
            <person name="Chaudhuri R.R."/>
            <person name="La Ragione R."/>
            <person name="Hildebrand F."/>
            <person name="Pallen M.J."/>
        </authorList>
    </citation>
    <scope>NUCLEOTIDE SEQUENCE</scope>
    <source>
        <strain evidence="2">F6-686</strain>
    </source>
</reference>
<sequence>MKSKETRNLAITAIFIAILIIQTFVPNIGYIRILPTLPAITTIPLTMAVYGSLMGPKYGASFGLIWGLTRLVVAYTQPGDLVSLLLFQNPVISLVPSILAGWLPGLITKQLNNKDIKIKRARYLFSGAVTSLTNTIMVILLATLFFMYDPTLLASHMGQFSQGTPLFVILVVSLGFNGLLEAIFTAVVVPIIVTPLNYVIKRA</sequence>
<accession>A0A9E2KR43</accession>
<dbReference type="AlphaFoldDB" id="A0A9E2KR43"/>
<keyword evidence="1" id="KW-0472">Membrane</keyword>
<dbReference type="Proteomes" id="UP000823844">
    <property type="component" value="Unassembled WGS sequence"/>
</dbReference>
<evidence type="ECO:0000313" key="2">
    <source>
        <dbReference type="EMBL" id="MBU3828046.1"/>
    </source>
</evidence>
<dbReference type="InterPro" id="IPR024529">
    <property type="entry name" value="ECF_trnsprt_substrate-spec"/>
</dbReference>
<feature type="transmembrane region" description="Helical" evidence="1">
    <location>
        <begin position="7"/>
        <end position="25"/>
    </location>
</feature>
<feature type="transmembrane region" description="Helical" evidence="1">
    <location>
        <begin position="166"/>
        <end position="193"/>
    </location>
</feature>
<protein>
    <submittedName>
        <fullName evidence="2">ECF transporter S component</fullName>
    </submittedName>
</protein>
<gene>
    <name evidence="2" type="ORF">H9806_02670</name>
</gene>
<reference evidence="2" key="2">
    <citation type="submission" date="2021-04" db="EMBL/GenBank/DDBJ databases">
        <authorList>
            <person name="Gilroy R."/>
        </authorList>
    </citation>
    <scope>NUCLEOTIDE SEQUENCE</scope>
    <source>
        <strain evidence="2">F6-686</strain>
    </source>
</reference>
<evidence type="ECO:0000313" key="3">
    <source>
        <dbReference type="Proteomes" id="UP000823844"/>
    </source>
</evidence>
<evidence type="ECO:0000256" key="1">
    <source>
        <dbReference type="SAM" id="Phobius"/>
    </source>
</evidence>
<feature type="transmembrane region" description="Helical" evidence="1">
    <location>
        <begin position="123"/>
        <end position="146"/>
    </location>
</feature>
<keyword evidence="1" id="KW-0812">Transmembrane</keyword>
<dbReference type="Pfam" id="PF12822">
    <property type="entry name" value="ECF_trnsprt"/>
    <property type="match status" value="1"/>
</dbReference>
<dbReference type="EMBL" id="JAHLFT010000031">
    <property type="protein sequence ID" value="MBU3828046.1"/>
    <property type="molecule type" value="Genomic_DNA"/>
</dbReference>
<name>A0A9E2KR43_9LACO</name>
<proteinExistence type="predicted"/>
<organism evidence="2 3">
    <name type="scientific">Candidatus Lactobacillus pullistercoris</name>
    <dbReference type="NCBI Taxonomy" id="2838636"/>
    <lineage>
        <taxon>Bacteria</taxon>
        <taxon>Bacillati</taxon>
        <taxon>Bacillota</taxon>
        <taxon>Bacilli</taxon>
        <taxon>Lactobacillales</taxon>
        <taxon>Lactobacillaceae</taxon>
        <taxon>Lactobacillus</taxon>
    </lineage>
</organism>
<dbReference type="GO" id="GO:0022857">
    <property type="term" value="F:transmembrane transporter activity"/>
    <property type="evidence" value="ECO:0007669"/>
    <property type="project" value="InterPro"/>
</dbReference>
<comment type="caution">
    <text evidence="2">The sequence shown here is derived from an EMBL/GenBank/DDBJ whole genome shotgun (WGS) entry which is preliminary data.</text>
</comment>
<dbReference type="Gene3D" id="1.10.1760.20">
    <property type="match status" value="1"/>
</dbReference>
<keyword evidence="1" id="KW-1133">Transmembrane helix</keyword>